<evidence type="ECO:0000313" key="6">
    <source>
        <dbReference type="Proteomes" id="UP000528608"/>
    </source>
</evidence>
<reference evidence="3 6" key="3">
    <citation type="submission" date="2020-08" db="EMBL/GenBank/DDBJ databases">
        <title>Genomic Encyclopedia of Type Strains, Phase III (KMG-III): the genomes of soil and plant-associated and newly described type strains.</title>
        <authorList>
            <person name="Whitman W."/>
        </authorList>
    </citation>
    <scope>NUCLEOTIDE SEQUENCE [LARGE SCALE GENOMIC DNA]</scope>
    <source>
        <strain evidence="3 6">CECT 3259</strain>
    </source>
</reference>
<dbReference type="InterPro" id="IPR036705">
    <property type="entry name" value="Ribosyl_crysJ1_sf"/>
</dbReference>
<keyword evidence="1" id="KW-0479">Metal-binding</keyword>
<dbReference type="GO" id="GO:0046872">
    <property type="term" value="F:metal ion binding"/>
    <property type="evidence" value="ECO:0007669"/>
    <property type="project" value="UniProtKB-KW"/>
</dbReference>
<dbReference type="SUPFAM" id="SSF101478">
    <property type="entry name" value="ADP-ribosylglycohydrolase"/>
    <property type="match status" value="1"/>
</dbReference>
<keyword evidence="5" id="KW-1185">Reference proteome</keyword>
<comment type="cofactor">
    <cofactor evidence="1">
        <name>Mg(2+)</name>
        <dbReference type="ChEBI" id="CHEBI:18420"/>
    </cofactor>
    <text evidence="1">Binds 2 magnesium ions per subunit.</text>
</comment>
<comment type="caution">
    <text evidence="4">The sequence shown here is derived from an EMBL/GenBank/DDBJ whole genome shotgun (WGS) entry which is preliminary data.</text>
</comment>
<dbReference type="Proteomes" id="UP000235945">
    <property type="component" value="Unassembled WGS sequence"/>
</dbReference>
<evidence type="ECO:0000313" key="4">
    <source>
        <dbReference type="EMBL" id="PNE32738.1"/>
    </source>
</evidence>
<dbReference type="Proteomes" id="UP000528608">
    <property type="component" value="Unassembled WGS sequence"/>
</dbReference>
<sequence length="62" mass="6471">MAAGEHHRFQGAACSSGDSDSLACPAGAFAGAYLGAGAWPREWAERIGYRDELMALGTLRDA</sequence>
<dbReference type="Pfam" id="PF03747">
    <property type="entry name" value="ADP_ribosyl_GH"/>
    <property type="match status" value="1"/>
</dbReference>
<feature type="region of interest" description="Disordered" evidence="2">
    <location>
        <begin position="1"/>
        <end position="20"/>
    </location>
</feature>
<dbReference type="InterPro" id="IPR005502">
    <property type="entry name" value="Ribosyl_crysJ1"/>
</dbReference>
<feature type="binding site" evidence="1">
    <location>
        <position position="18"/>
    </location>
    <ligand>
        <name>Mg(2+)</name>
        <dbReference type="ChEBI" id="CHEBI:18420"/>
        <label>1</label>
    </ligand>
</feature>
<dbReference type="EMBL" id="LGUI01000004">
    <property type="protein sequence ID" value="PNE32738.1"/>
    <property type="molecule type" value="Genomic_DNA"/>
</dbReference>
<evidence type="ECO:0000313" key="5">
    <source>
        <dbReference type="Proteomes" id="UP000235945"/>
    </source>
</evidence>
<evidence type="ECO:0000256" key="2">
    <source>
        <dbReference type="SAM" id="MobiDB-lite"/>
    </source>
</evidence>
<evidence type="ECO:0000313" key="3">
    <source>
        <dbReference type="EMBL" id="MBB5122971.1"/>
    </source>
</evidence>
<gene>
    <name evidence="4" type="ORF">AF335_14330</name>
    <name evidence="3" type="ORF">FHS36_006448</name>
</gene>
<dbReference type="GO" id="GO:0016787">
    <property type="term" value="F:hydrolase activity"/>
    <property type="evidence" value="ECO:0007669"/>
    <property type="project" value="UniProtKB-KW"/>
</dbReference>
<proteinExistence type="predicted"/>
<feature type="binding site" evidence="1">
    <location>
        <position position="20"/>
    </location>
    <ligand>
        <name>Mg(2+)</name>
        <dbReference type="ChEBI" id="CHEBI:18420"/>
        <label>1</label>
    </ligand>
</feature>
<reference evidence="4" key="1">
    <citation type="submission" date="2015-07" db="EMBL/GenBank/DDBJ databases">
        <authorList>
            <person name="Noorani M."/>
        </authorList>
    </citation>
    <scope>NUCLEOTIDE SEQUENCE [LARGE SCALE GENOMIC DNA]</scope>
    <source>
        <strain evidence="4">ATCC 27428</strain>
    </source>
</reference>
<protein>
    <submittedName>
        <fullName evidence="3">ADP-ribosylglycohydrolase</fullName>
    </submittedName>
</protein>
<keyword evidence="1" id="KW-0460">Magnesium</keyword>
<dbReference type="AlphaFoldDB" id="A0A2N8NVB7"/>
<keyword evidence="3" id="KW-0378">Hydrolase</keyword>
<name>A0A2N8NVB7_STREU</name>
<feature type="binding site" evidence="1">
    <location>
        <position position="21"/>
    </location>
    <ligand>
        <name>Mg(2+)</name>
        <dbReference type="ChEBI" id="CHEBI:18420"/>
        <label>1</label>
    </ligand>
</feature>
<evidence type="ECO:0000256" key="1">
    <source>
        <dbReference type="PIRSR" id="PIRSR605502-1"/>
    </source>
</evidence>
<organism evidence="4 5">
    <name type="scientific">Streptomyces eurocidicus</name>
    <name type="common">Streptoverticillium eurocidicus</name>
    <dbReference type="NCBI Taxonomy" id="66423"/>
    <lineage>
        <taxon>Bacteria</taxon>
        <taxon>Bacillati</taxon>
        <taxon>Actinomycetota</taxon>
        <taxon>Actinomycetes</taxon>
        <taxon>Kitasatosporales</taxon>
        <taxon>Streptomycetaceae</taxon>
        <taxon>Streptomyces</taxon>
    </lineage>
</organism>
<accession>A0A2N8NVB7</accession>
<reference evidence="5" key="2">
    <citation type="submission" date="2015-07" db="EMBL/GenBank/DDBJ databases">
        <authorList>
            <person name="Graham D.E."/>
            <person name="Giannone R.J."/>
            <person name="Gulvik C.A."/>
            <person name="Hettich R.L."/>
            <person name="Klingeman D.M."/>
            <person name="Mahan K.M."/>
            <person name="Parry R.J."/>
            <person name="Spain J.C."/>
        </authorList>
    </citation>
    <scope>NUCLEOTIDE SEQUENCE [LARGE SCALE GENOMIC DNA]</scope>
    <source>
        <strain evidence="5">ATCC 27428</strain>
    </source>
</reference>
<dbReference type="Gene3D" id="1.10.4080.10">
    <property type="entry name" value="ADP-ribosylation/Crystallin J1"/>
    <property type="match status" value="1"/>
</dbReference>
<dbReference type="EMBL" id="JACHJF010000038">
    <property type="protein sequence ID" value="MBB5122971.1"/>
    <property type="molecule type" value="Genomic_DNA"/>
</dbReference>